<dbReference type="EMBL" id="BLXT01005284">
    <property type="protein sequence ID" value="GFO21738.1"/>
    <property type="molecule type" value="Genomic_DNA"/>
</dbReference>
<dbReference type="Proteomes" id="UP000735302">
    <property type="component" value="Unassembled WGS sequence"/>
</dbReference>
<comment type="caution">
    <text evidence="1">The sequence shown here is derived from an EMBL/GenBank/DDBJ whole genome shotgun (WGS) entry which is preliminary data.</text>
</comment>
<accession>A0AAV4BRI0</accession>
<protein>
    <recommendedName>
        <fullName evidence="3">Sushi domain-containing protein</fullName>
    </recommendedName>
</protein>
<evidence type="ECO:0008006" key="3">
    <source>
        <dbReference type="Google" id="ProtNLM"/>
    </source>
</evidence>
<gene>
    <name evidence="1" type="ORF">PoB_004824300</name>
</gene>
<organism evidence="1 2">
    <name type="scientific">Plakobranchus ocellatus</name>
    <dbReference type="NCBI Taxonomy" id="259542"/>
    <lineage>
        <taxon>Eukaryota</taxon>
        <taxon>Metazoa</taxon>
        <taxon>Spiralia</taxon>
        <taxon>Lophotrochozoa</taxon>
        <taxon>Mollusca</taxon>
        <taxon>Gastropoda</taxon>
        <taxon>Heterobranchia</taxon>
        <taxon>Euthyneura</taxon>
        <taxon>Panpulmonata</taxon>
        <taxon>Sacoglossa</taxon>
        <taxon>Placobranchoidea</taxon>
        <taxon>Plakobranchidae</taxon>
        <taxon>Plakobranchus</taxon>
    </lineage>
</organism>
<evidence type="ECO:0000313" key="1">
    <source>
        <dbReference type="EMBL" id="GFO21738.1"/>
    </source>
</evidence>
<keyword evidence="2" id="KW-1185">Reference proteome</keyword>
<name>A0AAV4BRI0_9GAST</name>
<dbReference type="AlphaFoldDB" id="A0AAV4BRI0"/>
<proteinExistence type="predicted"/>
<sequence>MTVYGCDKRPCAETEMCAPVRNRVSYVCIPLGELPRVPNSKMEFDGVISTVYTCAKGRLSVSTCDRVTRTWSEVDIKCTQLTCNAPPNVQGAVVRLFCLEFE</sequence>
<evidence type="ECO:0000313" key="2">
    <source>
        <dbReference type="Proteomes" id="UP000735302"/>
    </source>
</evidence>
<reference evidence="1 2" key="1">
    <citation type="journal article" date="2021" name="Elife">
        <title>Chloroplast acquisition without the gene transfer in kleptoplastic sea slugs, Plakobranchus ocellatus.</title>
        <authorList>
            <person name="Maeda T."/>
            <person name="Takahashi S."/>
            <person name="Yoshida T."/>
            <person name="Shimamura S."/>
            <person name="Takaki Y."/>
            <person name="Nagai Y."/>
            <person name="Toyoda A."/>
            <person name="Suzuki Y."/>
            <person name="Arimoto A."/>
            <person name="Ishii H."/>
            <person name="Satoh N."/>
            <person name="Nishiyama T."/>
            <person name="Hasebe M."/>
            <person name="Maruyama T."/>
            <person name="Minagawa J."/>
            <person name="Obokata J."/>
            <person name="Shigenobu S."/>
        </authorList>
    </citation>
    <scope>NUCLEOTIDE SEQUENCE [LARGE SCALE GENOMIC DNA]</scope>
</reference>